<proteinExistence type="predicted"/>
<gene>
    <name evidence="1" type="ORF">DPMN_176316</name>
</gene>
<dbReference type="AlphaFoldDB" id="A0A9D4IJI6"/>
<dbReference type="EMBL" id="JAIWYP010000009">
    <property type="protein sequence ID" value="KAH3774922.1"/>
    <property type="molecule type" value="Genomic_DNA"/>
</dbReference>
<sequence>MEEAHERKKPKYQPLMSAVKDGRHRTSLTRLAVWDLLGSGSLSKAHGVLGITAMTWRRAIADICRQPESASKWLLQMGEQQWTAYN</sequence>
<reference evidence="1" key="2">
    <citation type="submission" date="2020-11" db="EMBL/GenBank/DDBJ databases">
        <authorList>
            <person name="McCartney M.A."/>
            <person name="Auch B."/>
            <person name="Kono T."/>
            <person name="Mallez S."/>
            <person name="Becker A."/>
            <person name="Gohl D.M."/>
            <person name="Silverstein K.A.T."/>
            <person name="Koren S."/>
            <person name="Bechman K.B."/>
            <person name="Herman A."/>
            <person name="Abrahante J.E."/>
            <person name="Garbe J."/>
        </authorList>
    </citation>
    <scope>NUCLEOTIDE SEQUENCE</scope>
    <source>
        <strain evidence="1">Duluth1</strain>
        <tissue evidence="1">Whole animal</tissue>
    </source>
</reference>
<keyword evidence="2" id="KW-1185">Reference proteome</keyword>
<protein>
    <submittedName>
        <fullName evidence="1">Uncharacterized protein</fullName>
    </submittedName>
</protein>
<accession>A0A9D4IJI6</accession>
<reference evidence="1" key="1">
    <citation type="journal article" date="2019" name="bioRxiv">
        <title>The Genome of the Zebra Mussel, Dreissena polymorpha: A Resource for Invasive Species Research.</title>
        <authorList>
            <person name="McCartney M.A."/>
            <person name="Auch B."/>
            <person name="Kono T."/>
            <person name="Mallez S."/>
            <person name="Zhang Y."/>
            <person name="Obille A."/>
            <person name="Becker A."/>
            <person name="Abrahante J.E."/>
            <person name="Garbe J."/>
            <person name="Badalamenti J.P."/>
            <person name="Herman A."/>
            <person name="Mangelson H."/>
            <person name="Liachko I."/>
            <person name="Sullivan S."/>
            <person name="Sone E.D."/>
            <person name="Koren S."/>
            <person name="Silverstein K.A.T."/>
            <person name="Beckman K.B."/>
            <person name="Gohl D.M."/>
        </authorList>
    </citation>
    <scope>NUCLEOTIDE SEQUENCE</scope>
    <source>
        <strain evidence="1">Duluth1</strain>
        <tissue evidence="1">Whole animal</tissue>
    </source>
</reference>
<organism evidence="1 2">
    <name type="scientific">Dreissena polymorpha</name>
    <name type="common">Zebra mussel</name>
    <name type="synonym">Mytilus polymorpha</name>
    <dbReference type="NCBI Taxonomy" id="45954"/>
    <lineage>
        <taxon>Eukaryota</taxon>
        <taxon>Metazoa</taxon>
        <taxon>Spiralia</taxon>
        <taxon>Lophotrochozoa</taxon>
        <taxon>Mollusca</taxon>
        <taxon>Bivalvia</taxon>
        <taxon>Autobranchia</taxon>
        <taxon>Heteroconchia</taxon>
        <taxon>Euheterodonta</taxon>
        <taxon>Imparidentia</taxon>
        <taxon>Neoheterodontei</taxon>
        <taxon>Myida</taxon>
        <taxon>Dreissenoidea</taxon>
        <taxon>Dreissenidae</taxon>
        <taxon>Dreissena</taxon>
    </lineage>
</organism>
<dbReference type="Proteomes" id="UP000828390">
    <property type="component" value="Unassembled WGS sequence"/>
</dbReference>
<name>A0A9D4IJI6_DREPO</name>
<evidence type="ECO:0000313" key="1">
    <source>
        <dbReference type="EMBL" id="KAH3774922.1"/>
    </source>
</evidence>
<comment type="caution">
    <text evidence="1">The sequence shown here is derived from an EMBL/GenBank/DDBJ whole genome shotgun (WGS) entry which is preliminary data.</text>
</comment>
<evidence type="ECO:0000313" key="2">
    <source>
        <dbReference type="Proteomes" id="UP000828390"/>
    </source>
</evidence>